<comment type="caution">
    <text evidence="2">The sequence shown here is derived from an EMBL/GenBank/DDBJ whole genome shotgun (WGS) entry which is preliminary data.</text>
</comment>
<evidence type="ECO:0000256" key="1">
    <source>
        <dbReference type="SAM" id="Phobius"/>
    </source>
</evidence>
<proteinExistence type="predicted"/>
<sequence length="165" mass="18627">MKKYLFYIVISGFFLSVKSHVIKALILAVLGLTGLWLLHLLAQDYQQIQRPNKKLLFKRSLDYQPLDYTTQWSTIWSNDPIGCVRSFICQIAANETSLDDYSIRILNLARISVRNKISATEELEKAIGLGEANSNGNICFDTYKLCPFSAGVMMKILAALRSSTI</sequence>
<evidence type="ECO:0000313" key="2">
    <source>
        <dbReference type="EMBL" id="KAK9882746.1"/>
    </source>
</evidence>
<reference evidence="2 4" key="1">
    <citation type="submission" date="2023-03" db="EMBL/GenBank/DDBJ databases">
        <title>Genome insight into feeding habits of ladybird beetles.</title>
        <authorList>
            <person name="Li H.-S."/>
            <person name="Huang Y.-H."/>
            <person name="Pang H."/>
        </authorList>
    </citation>
    <scope>NUCLEOTIDE SEQUENCE [LARGE SCALE GENOMIC DNA]</scope>
    <source>
        <strain evidence="2">SYSU_2023b</strain>
        <tissue evidence="2">Whole body</tissue>
    </source>
</reference>
<gene>
    <name evidence="3" type="ORF">WA026_016636</name>
    <name evidence="2" type="ORF">WA026_023169</name>
</gene>
<evidence type="ECO:0000313" key="4">
    <source>
        <dbReference type="Proteomes" id="UP001431783"/>
    </source>
</evidence>
<keyword evidence="1" id="KW-0472">Membrane</keyword>
<feature type="transmembrane region" description="Helical" evidence="1">
    <location>
        <begin position="21"/>
        <end position="42"/>
    </location>
</feature>
<organism evidence="2 4">
    <name type="scientific">Henosepilachna vigintioctopunctata</name>
    <dbReference type="NCBI Taxonomy" id="420089"/>
    <lineage>
        <taxon>Eukaryota</taxon>
        <taxon>Metazoa</taxon>
        <taxon>Ecdysozoa</taxon>
        <taxon>Arthropoda</taxon>
        <taxon>Hexapoda</taxon>
        <taxon>Insecta</taxon>
        <taxon>Pterygota</taxon>
        <taxon>Neoptera</taxon>
        <taxon>Endopterygota</taxon>
        <taxon>Coleoptera</taxon>
        <taxon>Polyphaga</taxon>
        <taxon>Cucujiformia</taxon>
        <taxon>Coccinelloidea</taxon>
        <taxon>Coccinellidae</taxon>
        <taxon>Epilachninae</taxon>
        <taxon>Epilachnini</taxon>
        <taxon>Henosepilachna</taxon>
    </lineage>
</organism>
<dbReference type="EMBL" id="JARQZJ010000082">
    <property type="protein sequence ID" value="KAK9882746.1"/>
    <property type="molecule type" value="Genomic_DNA"/>
</dbReference>
<keyword evidence="1" id="KW-1133">Transmembrane helix</keyword>
<keyword evidence="1" id="KW-0812">Transmembrane</keyword>
<protein>
    <submittedName>
        <fullName evidence="2">Uncharacterized protein</fullName>
    </submittedName>
</protein>
<accession>A0AAW1UGJ8</accession>
<dbReference type="EMBL" id="JARQZJ010000130">
    <property type="protein sequence ID" value="KAK9891837.1"/>
    <property type="molecule type" value="Genomic_DNA"/>
</dbReference>
<name>A0AAW1UGJ8_9CUCU</name>
<dbReference type="AlphaFoldDB" id="A0AAW1UGJ8"/>
<evidence type="ECO:0000313" key="3">
    <source>
        <dbReference type="EMBL" id="KAK9891837.1"/>
    </source>
</evidence>
<dbReference type="Proteomes" id="UP001431783">
    <property type="component" value="Unassembled WGS sequence"/>
</dbReference>
<keyword evidence="4" id="KW-1185">Reference proteome</keyword>